<keyword evidence="1" id="KW-0812">Transmembrane</keyword>
<gene>
    <name evidence="2" type="ORF">TorRG33x02_226770</name>
</gene>
<organism evidence="2 3">
    <name type="scientific">Trema orientale</name>
    <name type="common">Charcoal tree</name>
    <name type="synonym">Celtis orientalis</name>
    <dbReference type="NCBI Taxonomy" id="63057"/>
    <lineage>
        <taxon>Eukaryota</taxon>
        <taxon>Viridiplantae</taxon>
        <taxon>Streptophyta</taxon>
        <taxon>Embryophyta</taxon>
        <taxon>Tracheophyta</taxon>
        <taxon>Spermatophyta</taxon>
        <taxon>Magnoliopsida</taxon>
        <taxon>eudicotyledons</taxon>
        <taxon>Gunneridae</taxon>
        <taxon>Pentapetalae</taxon>
        <taxon>rosids</taxon>
        <taxon>fabids</taxon>
        <taxon>Rosales</taxon>
        <taxon>Cannabaceae</taxon>
        <taxon>Trema</taxon>
    </lineage>
</organism>
<keyword evidence="1" id="KW-1133">Transmembrane helix</keyword>
<evidence type="ECO:0000256" key="1">
    <source>
        <dbReference type="SAM" id="Phobius"/>
    </source>
</evidence>
<name>A0A2P5E7M7_TREOI</name>
<comment type="caution">
    <text evidence="2">The sequence shown here is derived from an EMBL/GenBank/DDBJ whole genome shotgun (WGS) entry which is preliminary data.</text>
</comment>
<reference evidence="3" key="1">
    <citation type="submission" date="2016-06" db="EMBL/GenBank/DDBJ databases">
        <title>Parallel loss of symbiosis genes in relatives of nitrogen-fixing non-legume Parasponia.</title>
        <authorList>
            <person name="Van Velzen R."/>
            <person name="Holmer R."/>
            <person name="Bu F."/>
            <person name="Rutten L."/>
            <person name="Van Zeijl A."/>
            <person name="Liu W."/>
            <person name="Santuari L."/>
            <person name="Cao Q."/>
            <person name="Sharma T."/>
            <person name="Shen D."/>
            <person name="Roswanjaya Y."/>
            <person name="Wardhani T."/>
            <person name="Kalhor M.S."/>
            <person name="Jansen J."/>
            <person name="Van den Hoogen J."/>
            <person name="Gungor B."/>
            <person name="Hartog M."/>
            <person name="Hontelez J."/>
            <person name="Verver J."/>
            <person name="Yang W.-C."/>
            <person name="Schijlen E."/>
            <person name="Repin R."/>
            <person name="Schilthuizen M."/>
            <person name="Schranz E."/>
            <person name="Heidstra R."/>
            <person name="Miyata K."/>
            <person name="Fedorova E."/>
            <person name="Kohlen W."/>
            <person name="Bisseling T."/>
            <person name="Smit S."/>
            <person name="Geurts R."/>
        </authorList>
    </citation>
    <scope>NUCLEOTIDE SEQUENCE [LARGE SCALE GENOMIC DNA]</scope>
    <source>
        <strain evidence="3">cv. RG33-2</strain>
    </source>
</reference>
<dbReference type="Proteomes" id="UP000237000">
    <property type="component" value="Unassembled WGS sequence"/>
</dbReference>
<sequence>MALLYSCHSSISAPAYLWLSLFSPIVVALSTRLRNPVYECIGAIALLQRKMVELQGDLAIPRAHLARFAASSSSSSSSFYSTILDRLVLD</sequence>
<dbReference type="InParanoid" id="A0A2P5E7M7"/>
<evidence type="ECO:0000313" key="3">
    <source>
        <dbReference type="Proteomes" id="UP000237000"/>
    </source>
</evidence>
<evidence type="ECO:0000313" key="2">
    <source>
        <dbReference type="EMBL" id="PON81554.1"/>
    </source>
</evidence>
<proteinExistence type="predicted"/>
<feature type="transmembrane region" description="Helical" evidence="1">
    <location>
        <begin position="15"/>
        <end position="33"/>
    </location>
</feature>
<dbReference type="EMBL" id="JXTC01000214">
    <property type="protein sequence ID" value="PON81554.1"/>
    <property type="molecule type" value="Genomic_DNA"/>
</dbReference>
<keyword evidence="3" id="KW-1185">Reference proteome</keyword>
<dbReference type="OrthoDB" id="778083at2759"/>
<keyword evidence="1" id="KW-0472">Membrane</keyword>
<protein>
    <submittedName>
        <fullName evidence="2">Uncharacterized protein</fullName>
    </submittedName>
</protein>
<accession>A0A2P5E7M7</accession>
<dbReference type="AlphaFoldDB" id="A0A2P5E7M7"/>